<protein>
    <submittedName>
        <fullName evidence="1">Uncharacterized protein</fullName>
    </submittedName>
</protein>
<proteinExistence type="predicted"/>
<dbReference type="RefSeq" id="YP_073609.1">
    <property type="nucleotide sequence ID" value="NC_005902.1"/>
</dbReference>
<evidence type="ECO:0000313" key="2">
    <source>
        <dbReference type="Proteomes" id="UP000106699"/>
    </source>
</evidence>
<dbReference type="KEGG" id="vg:2979012"/>
<keyword evidence="2" id="KW-1185">Reference proteome</keyword>
<dbReference type="Proteomes" id="UP000106699">
    <property type="component" value="Segment"/>
</dbReference>
<dbReference type="EMBL" id="AY380826">
    <property type="protein sequence ID" value="AAU10948.1"/>
    <property type="molecule type" value="Genomic_DNA"/>
</dbReference>
<name>Q678A9_9VIRU</name>
<sequence length="47" mass="5665">MVKMNLHVFLHYHPNHNLGLFFYLDLVKNKVHIDLAFDPIYLLNQNN</sequence>
<reference evidence="1 2" key="1">
    <citation type="journal article" date="2004" name="J. Virol.">
        <title>Complete genome sequence of lymphocystis disease virus isolated from China.</title>
        <authorList>
            <person name="Zhang Q.Y."/>
            <person name="Xiao F."/>
            <person name="Xie J."/>
            <person name="Li Z.Q."/>
            <person name="Gui J.F."/>
        </authorList>
    </citation>
    <scope>NUCLEOTIDE SEQUENCE [LARGE SCALE GENOMIC DNA]</scope>
</reference>
<dbReference type="GeneID" id="2979012"/>
<organism evidence="1 2">
    <name type="scientific">lymphocystis disease virus-China</name>
    <dbReference type="NCBI Taxonomy" id="256729"/>
    <lineage>
        <taxon>Viruses</taxon>
        <taxon>Varidnaviria</taxon>
        <taxon>Bamfordvirae</taxon>
        <taxon>Nucleocytoviricota</taxon>
        <taxon>Megaviricetes</taxon>
        <taxon>Pimascovirales</taxon>
        <taxon>Pimascovirales incertae sedis</taxon>
        <taxon>Iridoviridae</taxon>
        <taxon>Alphairidovirinae</taxon>
        <taxon>Lymphocystivirus</taxon>
        <taxon>Lymphocystivirus paralichthys1</taxon>
        <taxon>Lymphocystis disease virus 2</taxon>
    </lineage>
</organism>
<accession>Q678A9</accession>
<evidence type="ECO:0000313" key="1">
    <source>
        <dbReference type="EMBL" id="AAU10948.1"/>
    </source>
</evidence>